<reference evidence="3 4" key="1">
    <citation type="submission" date="2019-08" db="EMBL/GenBank/DDBJ databases">
        <title>Draft genome sequences of two oriental melons (Cucumis melo L. var makuwa).</title>
        <authorList>
            <person name="Kwon S.-Y."/>
        </authorList>
    </citation>
    <scope>NUCLEOTIDE SEQUENCE [LARGE SCALE GENOMIC DNA]</scope>
    <source>
        <strain evidence="4">cv. Chang Bougi</strain>
        <strain evidence="3">cv. SW 3</strain>
        <tissue evidence="2">Leaf</tissue>
    </source>
</reference>
<evidence type="ECO:0000313" key="4">
    <source>
        <dbReference type="Proteomes" id="UP000321947"/>
    </source>
</evidence>
<dbReference type="Proteomes" id="UP000321947">
    <property type="component" value="Unassembled WGS sequence"/>
</dbReference>
<evidence type="ECO:0000313" key="2">
    <source>
        <dbReference type="EMBL" id="TYK12338.1"/>
    </source>
</evidence>
<proteinExistence type="predicted"/>
<gene>
    <name evidence="2" type="ORF">E5676_scaffold302G001130</name>
    <name evidence="1" type="ORF">E6C27_scaffold24G00200</name>
</gene>
<evidence type="ECO:0000313" key="3">
    <source>
        <dbReference type="Proteomes" id="UP000321393"/>
    </source>
</evidence>
<name>A0A5D3CMH8_CUCMM</name>
<dbReference type="Proteomes" id="UP000321393">
    <property type="component" value="Unassembled WGS sequence"/>
</dbReference>
<protein>
    <submittedName>
        <fullName evidence="2">Transposon Tf2-1 polyprotein isoform X1</fullName>
    </submittedName>
</protein>
<accession>A0A5D3CMH8</accession>
<dbReference type="OrthoDB" id="1749531at2759"/>
<dbReference type="AlphaFoldDB" id="A0A5D3CMH8"/>
<sequence length="127" mass="14442">MIVATISFEGPTLNCQFLRIRQESRVEDYQNHFDKLMAPLSDLPDRVIKETFMNGLFPWIKAEVEFCQPVGLAQMMRLAQVVENQEIIRNEANLKGYNEGKYSASSSSIVKPNIIANLAITRVTVYS</sequence>
<dbReference type="EMBL" id="SSTD01010133">
    <property type="protein sequence ID" value="TYK12338.1"/>
    <property type="molecule type" value="Genomic_DNA"/>
</dbReference>
<organism evidence="2 4">
    <name type="scientific">Cucumis melo var. makuwa</name>
    <name type="common">Oriental melon</name>
    <dbReference type="NCBI Taxonomy" id="1194695"/>
    <lineage>
        <taxon>Eukaryota</taxon>
        <taxon>Viridiplantae</taxon>
        <taxon>Streptophyta</taxon>
        <taxon>Embryophyta</taxon>
        <taxon>Tracheophyta</taxon>
        <taxon>Spermatophyta</taxon>
        <taxon>Magnoliopsida</taxon>
        <taxon>eudicotyledons</taxon>
        <taxon>Gunneridae</taxon>
        <taxon>Pentapetalae</taxon>
        <taxon>rosids</taxon>
        <taxon>fabids</taxon>
        <taxon>Cucurbitales</taxon>
        <taxon>Cucurbitaceae</taxon>
        <taxon>Benincaseae</taxon>
        <taxon>Cucumis</taxon>
    </lineage>
</organism>
<evidence type="ECO:0000313" key="1">
    <source>
        <dbReference type="EMBL" id="KAA0054301.1"/>
    </source>
</evidence>
<dbReference type="EMBL" id="SSTE01008830">
    <property type="protein sequence ID" value="KAA0054301.1"/>
    <property type="molecule type" value="Genomic_DNA"/>
</dbReference>
<comment type="caution">
    <text evidence="2">The sequence shown here is derived from an EMBL/GenBank/DDBJ whole genome shotgun (WGS) entry which is preliminary data.</text>
</comment>